<reference evidence="2 3" key="1">
    <citation type="journal article" date="2018" name="Syst. Appl. Microbiol.">
        <title>Abditibacterium utsteinense sp. nov., the first cultivated member of candidate phylum FBP, isolated from ice-free Antarctic soil samples.</title>
        <authorList>
            <person name="Tahon G."/>
            <person name="Tytgat B."/>
            <person name="Lebbe L."/>
            <person name="Carlier A."/>
            <person name="Willems A."/>
        </authorList>
    </citation>
    <scope>NUCLEOTIDE SEQUENCE [LARGE SCALE GENOMIC DNA]</scope>
    <source>
        <strain evidence="2 3">LMG 29911</strain>
    </source>
</reference>
<gene>
    <name evidence="2" type="ORF">B1R32_12139</name>
</gene>
<keyword evidence="3" id="KW-1185">Reference proteome</keyword>
<comment type="caution">
    <text evidence="2">The sequence shown here is derived from an EMBL/GenBank/DDBJ whole genome shotgun (WGS) entry which is preliminary data.</text>
</comment>
<name>A0A2S8SPV3_9BACT</name>
<organism evidence="2 3">
    <name type="scientific">Abditibacterium utsteinense</name>
    <dbReference type="NCBI Taxonomy" id="1960156"/>
    <lineage>
        <taxon>Bacteria</taxon>
        <taxon>Pseudomonadati</taxon>
        <taxon>Abditibacteriota</taxon>
        <taxon>Abditibacteriia</taxon>
        <taxon>Abditibacteriales</taxon>
        <taxon>Abditibacteriaceae</taxon>
        <taxon>Abditibacterium</taxon>
    </lineage>
</organism>
<accession>A0A2S8SPV3</accession>
<dbReference type="InterPro" id="IPR028098">
    <property type="entry name" value="Glyco_trans_4-like_N"/>
</dbReference>
<evidence type="ECO:0000313" key="3">
    <source>
        <dbReference type="Proteomes" id="UP000237684"/>
    </source>
</evidence>
<dbReference type="EMBL" id="NIGF01000021">
    <property type="protein sequence ID" value="PQV62827.1"/>
    <property type="molecule type" value="Genomic_DNA"/>
</dbReference>
<dbReference type="AlphaFoldDB" id="A0A2S8SPV3"/>
<protein>
    <submittedName>
        <fullName evidence="2">Glycosyltransferase Family 4</fullName>
    </submittedName>
</protein>
<dbReference type="GO" id="GO:0016757">
    <property type="term" value="F:glycosyltransferase activity"/>
    <property type="evidence" value="ECO:0007669"/>
    <property type="project" value="UniProtKB-ARBA"/>
</dbReference>
<dbReference type="Pfam" id="PF13439">
    <property type="entry name" value="Glyco_transf_4"/>
    <property type="match status" value="1"/>
</dbReference>
<dbReference type="Gene3D" id="3.40.50.2000">
    <property type="entry name" value="Glycogen Phosphorylase B"/>
    <property type="match status" value="1"/>
</dbReference>
<dbReference type="SUPFAM" id="SSF53756">
    <property type="entry name" value="UDP-Glycosyltransferase/glycogen phosphorylase"/>
    <property type="match status" value="1"/>
</dbReference>
<proteinExistence type="predicted"/>
<evidence type="ECO:0000313" key="2">
    <source>
        <dbReference type="EMBL" id="PQV62827.1"/>
    </source>
</evidence>
<feature type="domain" description="Glycosyltransferase subfamily 4-like N-terminal" evidence="1">
    <location>
        <begin position="24"/>
        <end position="130"/>
    </location>
</feature>
<dbReference type="Proteomes" id="UP000237684">
    <property type="component" value="Unassembled WGS sequence"/>
</dbReference>
<keyword evidence="2" id="KW-0808">Transferase</keyword>
<dbReference type="InParanoid" id="A0A2S8SPV3"/>
<sequence length="151" mass="16613">MMQGGFAKSRLAMKILYVGRSCHIGGVPNVRLRAAHGLIPCGHEIHLLAKGGPIASEFKKAGVRLHLTGPTPLNRLHLALLFKRERFDLVHADNSTAGEDVLAAFRFAKLTDSNRPAFVVAVHGLFPPRITCDPCRGHRRKGNELHVKPEF</sequence>
<evidence type="ECO:0000259" key="1">
    <source>
        <dbReference type="Pfam" id="PF13439"/>
    </source>
</evidence>